<dbReference type="Proteomes" id="UP001162891">
    <property type="component" value="Chromosome"/>
</dbReference>
<dbReference type="Gene3D" id="3.30.420.40">
    <property type="match status" value="2"/>
</dbReference>
<accession>A0ABM7X2E1</accession>
<dbReference type="InterPro" id="IPR013126">
    <property type="entry name" value="Hsp_70_fam"/>
</dbReference>
<dbReference type="Pfam" id="PF00012">
    <property type="entry name" value="HSP70"/>
    <property type="match status" value="1"/>
</dbReference>
<dbReference type="InterPro" id="IPR018181">
    <property type="entry name" value="Heat_shock_70_CS"/>
</dbReference>
<dbReference type="PANTHER" id="PTHR19375">
    <property type="entry name" value="HEAT SHOCK PROTEIN 70KDA"/>
    <property type="match status" value="1"/>
</dbReference>
<comment type="similarity">
    <text evidence="1 4">Belongs to the heat shock protein 70 family.</text>
</comment>
<evidence type="ECO:0000256" key="1">
    <source>
        <dbReference type="ARBA" id="ARBA00007381"/>
    </source>
</evidence>
<dbReference type="PROSITE" id="PS00329">
    <property type="entry name" value="HSP70_2"/>
    <property type="match status" value="1"/>
</dbReference>
<dbReference type="SUPFAM" id="SSF100920">
    <property type="entry name" value="Heat shock protein 70kD (HSP70), peptide-binding domain"/>
    <property type="match status" value="1"/>
</dbReference>
<sequence>MSDLDPVIGIDLGTTNSVVATVRDGLPRVVPGRGGQLLTPSIVAVAKNGKRLVGALAKRQAITNAENTVFAAKRLIGRRWGSKEVEDARGVLPYALRPGPDGNDVRVEIGGRALSIQEISALVLAELKADAEAWFGRPVTRAVVTVPAYFNDGQRHATKDAGRIAGLEVLRIINEPTSAALAYGFGKQMERKVVVFDLGGGTFDVSILDIGKSVYDVVAVGGDTYLGGEDFDRRVMDWLTFTFAKENGGIDLRRDKMALQRLKDAAERAKIELSSTPATSIHLPFLVGGGDGKGALHLDKQLTREKLEELTKDLVERCIAVTERTLRDAGVRPAQVGEVILVGGMTRMPRVQKAVKDFFGREPCRGVHPEEVVALGAAIQAHALTAPQPSGSEVLLLDVTPQNLGILVVGGYFQTVIPRNTTVPTSQTHLFTTVQDNQTSVRIAVLQGASERAIDNELLGEFVLDGIRPARRGEVEIEVTFDISADGIVGVAARDVATGQQQSITVTATSGLTEDELRRILDEQIDDFLEKKQTSREFEERRDRALAVVKEIESLGPAVQDALERTRFGKDAVQKAEGVLARVRQAIAARDAAAIASEEESLDRTLQLFRGLASAPRPPGPEGR</sequence>
<keyword evidence="2 4" id="KW-0547">Nucleotide-binding</keyword>
<evidence type="ECO:0000256" key="3">
    <source>
        <dbReference type="ARBA" id="ARBA00022840"/>
    </source>
</evidence>
<organism evidence="5 6">
    <name type="scientific">Anaeromyxobacter oryzae</name>
    <dbReference type="NCBI Taxonomy" id="2918170"/>
    <lineage>
        <taxon>Bacteria</taxon>
        <taxon>Pseudomonadati</taxon>
        <taxon>Myxococcota</taxon>
        <taxon>Myxococcia</taxon>
        <taxon>Myxococcales</taxon>
        <taxon>Cystobacterineae</taxon>
        <taxon>Anaeromyxobacteraceae</taxon>
        <taxon>Anaeromyxobacter</taxon>
    </lineage>
</organism>
<evidence type="ECO:0000313" key="5">
    <source>
        <dbReference type="EMBL" id="BDG05942.1"/>
    </source>
</evidence>
<dbReference type="RefSeq" id="WP_248355143.1">
    <property type="nucleotide sequence ID" value="NZ_AP025591.1"/>
</dbReference>
<protein>
    <submittedName>
        <fullName evidence="5">Chaperone protein DnaK</fullName>
    </submittedName>
</protein>
<dbReference type="InterPro" id="IPR029047">
    <property type="entry name" value="HSP70_peptide-bd_sf"/>
</dbReference>
<dbReference type="Gene3D" id="3.90.640.10">
    <property type="entry name" value="Actin, Chain A, domain 4"/>
    <property type="match status" value="1"/>
</dbReference>
<dbReference type="NCBIfam" id="NF001413">
    <property type="entry name" value="PRK00290.1"/>
    <property type="match status" value="1"/>
</dbReference>
<evidence type="ECO:0000256" key="2">
    <source>
        <dbReference type="ARBA" id="ARBA00022741"/>
    </source>
</evidence>
<evidence type="ECO:0000256" key="4">
    <source>
        <dbReference type="RuleBase" id="RU003322"/>
    </source>
</evidence>
<evidence type="ECO:0000313" key="6">
    <source>
        <dbReference type="Proteomes" id="UP001162891"/>
    </source>
</evidence>
<dbReference type="Gene3D" id="2.60.34.10">
    <property type="entry name" value="Substrate Binding Domain Of DNAk, Chain A, domain 1"/>
    <property type="match status" value="1"/>
</dbReference>
<dbReference type="CDD" id="cd10234">
    <property type="entry name" value="ASKHA_NBD_HSP70_DnaK-like"/>
    <property type="match status" value="1"/>
</dbReference>
<gene>
    <name evidence="5" type="primary">dnaK_3</name>
    <name evidence="5" type="ORF">AMOR_49380</name>
</gene>
<dbReference type="InterPro" id="IPR043129">
    <property type="entry name" value="ATPase_NBD"/>
</dbReference>
<dbReference type="PROSITE" id="PS00297">
    <property type="entry name" value="HSP70_1"/>
    <property type="match status" value="1"/>
</dbReference>
<reference evidence="6" key="1">
    <citation type="journal article" date="2022" name="Int. J. Syst. Evol. Microbiol.">
        <title>Anaeromyxobacter oryzae sp. nov., Anaeromyxobacter diazotrophicus sp. nov. and Anaeromyxobacter paludicola sp. nov., isolated from paddy soils.</title>
        <authorList>
            <person name="Itoh H."/>
            <person name="Xu Z."/>
            <person name="Mise K."/>
            <person name="Masuda Y."/>
            <person name="Ushijima N."/>
            <person name="Hayakawa C."/>
            <person name="Shiratori Y."/>
            <person name="Senoo K."/>
        </authorList>
    </citation>
    <scope>NUCLEOTIDE SEQUENCE [LARGE SCALE GENOMIC DNA]</scope>
    <source>
        <strain evidence="6">Red232</strain>
    </source>
</reference>
<dbReference type="EMBL" id="AP025591">
    <property type="protein sequence ID" value="BDG05942.1"/>
    <property type="molecule type" value="Genomic_DNA"/>
</dbReference>
<dbReference type="PRINTS" id="PR00301">
    <property type="entry name" value="HEATSHOCK70"/>
</dbReference>
<dbReference type="PROSITE" id="PS01036">
    <property type="entry name" value="HSP70_3"/>
    <property type="match status" value="1"/>
</dbReference>
<keyword evidence="3 4" id="KW-0067">ATP-binding</keyword>
<name>A0ABM7X2E1_9BACT</name>
<dbReference type="SUPFAM" id="SSF53067">
    <property type="entry name" value="Actin-like ATPase domain"/>
    <property type="match status" value="2"/>
</dbReference>
<keyword evidence="6" id="KW-1185">Reference proteome</keyword>
<proteinExistence type="inferred from homology"/>